<dbReference type="AlphaFoldDB" id="A0A090QKN3"/>
<sequence length="44" mass="4660">MAILAVVMAFVTLALSKVIASLIHKGEALEKEELANSDKPAAQH</sequence>
<comment type="caution">
    <text evidence="1">The sequence shown here is derived from an EMBL/GenBank/DDBJ whole genome shotgun (WGS) entry which is preliminary data.</text>
</comment>
<organism evidence="1 2">
    <name type="scientific">Photobacterium aphoticum</name>
    <dbReference type="NCBI Taxonomy" id="754436"/>
    <lineage>
        <taxon>Bacteria</taxon>
        <taxon>Pseudomonadati</taxon>
        <taxon>Pseudomonadota</taxon>
        <taxon>Gammaproteobacteria</taxon>
        <taxon>Vibrionales</taxon>
        <taxon>Vibrionaceae</taxon>
        <taxon>Photobacterium</taxon>
    </lineage>
</organism>
<dbReference type="STRING" id="754436.JCM19237_6604"/>
<evidence type="ECO:0000313" key="2">
    <source>
        <dbReference type="Proteomes" id="UP000029227"/>
    </source>
</evidence>
<dbReference type="Proteomes" id="UP000029227">
    <property type="component" value="Unassembled WGS sequence"/>
</dbReference>
<accession>A0A090QKN3</accession>
<evidence type="ECO:0000313" key="1">
    <source>
        <dbReference type="EMBL" id="GAL03710.1"/>
    </source>
</evidence>
<name>A0A090QKN3_9GAMM</name>
<dbReference type="EMBL" id="BBMN01000002">
    <property type="protein sequence ID" value="GAL03710.1"/>
    <property type="molecule type" value="Genomic_DNA"/>
</dbReference>
<gene>
    <name evidence="1" type="ORF">JCM19237_6604</name>
</gene>
<reference evidence="1 2" key="1">
    <citation type="journal article" date="2014" name="Genome Announc.">
        <title>Draft Genome Sequences of Two Vibrionaceae Species, Vibrio ponticus C121 and Photobacterium aphoticum C119, Isolated as Coral Reef Microbiota.</title>
        <authorList>
            <person name="Al-saari N."/>
            <person name="Meirelles P.M."/>
            <person name="Mino S."/>
            <person name="Suda W."/>
            <person name="Oshima K."/>
            <person name="Hattori M."/>
            <person name="Ohkuma M."/>
            <person name="Thompson F.L."/>
            <person name="Gomez-Gil B."/>
            <person name="Sawabe T."/>
            <person name="Sawabe T."/>
        </authorList>
    </citation>
    <scope>NUCLEOTIDE SEQUENCE [LARGE SCALE GENOMIC DNA]</scope>
    <source>
        <strain evidence="1 2">JCM 19237</strain>
    </source>
</reference>
<protein>
    <submittedName>
        <fullName evidence="1">Uncharacterized protein</fullName>
    </submittedName>
</protein>
<proteinExistence type="predicted"/>